<dbReference type="Gene3D" id="1.10.246.130">
    <property type="match status" value="1"/>
</dbReference>
<dbReference type="InterPro" id="IPR043138">
    <property type="entry name" value="GGT_lsub"/>
</dbReference>
<dbReference type="InterPro" id="IPR025148">
    <property type="entry name" value="AtzG-like"/>
</dbReference>
<dbReference type="InterPro" id="IPR029055">
    <property type="entry name" value="Ntn_hydrolases_N"/>
</dbReference>
<dbReference type="EC" id="2.3.2.2" evidence="1"/>
<keyword evidence="1" id="KW-0012">Acyltransferase</keyword>
<dbReference type="InterPro" id="IPR043137">
    <property type="entry name" value="GGT_ssub_C"/>
</dbReference>
<keyword evidence="1" id="KW-0808">Transferase</keyword>
<dbReference type="GO" id="GO:0103068">
    <property type="term" value="F:leukotriene C4 gamma-glutamyl transferase activity"/>
    <property type="evidence" value="ECO:0007669"/>
    <property type="project" value="UniProtKB-EC"/>
</dbReference>
<dbReference type="PRINTS" id="PR01210">
    <property type="entry name" value="GGTRANSPTASE"/>
</dbReference>
<protein>
    <submittedName>
        <fullName evidence="1">Gamma-glutamyltranspeptidase</fullName>
        <ecNumber evidence="1">2.3.2.2</ecNumber>
    </submittedName>
</protein>
<dbReference type="PANTHER" id="PTHR43881:SF5">
    <property type="entry name" value="GAMMA-GLUTAMYLTRANSPEPTIDASE"/>
    <property type="match status" value="1"/>
</dbReference>
<name>A0A378B4B1_KLEPO</name>
<dbReference type="Pfam" id="PF01019">
    <property type="entry name" value="G_glu_transpept"/>
    <property type="match status" value="1"/>
</dbReference>
<gene>
    <name evidence="1" type="primary">ywrD</name>
    <name evidence="1" type="ORF">NCTC5050_04259</name>
</gene>
<organism evidence="1 2">
    <name type="scientific">Klebsiella pneumoniae subsp. ozaenae</name>
    <dbReference type="NCBI Taxonomy" id="574"/>
    <lineage>
        <taxon>Bacteria</taxon>
        <taxon>Pseudomonadati</taxon>
        <taxon>Pseudomonadota</taxon>
        <taxon>Gammaproteobacteria</taxon>
        <taxon>Enterobacterales</taxon>
        <taxon>Enterobacteriaceae</taxon>
        <taxon>Klebsiella/Raoultella group</taxon>
        <taxon>Klebsiella</taxon>
        <taxon>Klebsiella pneumoniae complex</taxon>
    </lineage>
</organism>
<dbReference type="Proteomes" id="UP000255382">
    <property type="component" value="Unassembled WGS sequence"/>
</dbReference>
<dbReference type="EMBL" id="UGLZ01000005">
    <property type="protein sequence ID" value="STV27180.1"/>
    <property type="molecule type" value="Genomic_DNA"/>
</dbReference>
<evidence type="ECO:0000313" key="1">
    <source>
        <dbReference type="EMBL" id="STV27180.1"/>
    </source>
</evidence>
<dbReference type="InterPro" id="IPR052896">
    <property type="entry name" value="GGT-like_enzyme"/>
</dbReference>
<reference evidence="1 2" key="1">
    <citation type="submission" date="2018-06" db="EMBL/GenBank/DDBJ databases">
        <authorList>
            <consortium name="Pathogen Informatics"/>
            <person name="Doyle S."/>
        </authorList>
    </citation>
    <scope>NUCLEOTIDE SEQUENCE [LARGE SCALE GENOMIC DNA]</scope>
    <source>
        <strain evidence="1 2">NCTC5050</strain>
    </source>
</reference>
<dbReference type="NCBIfam" id="NF033624">
    <property type="entry name" value="HpxX"/>
    <property type="match status" value="1"/>
</dbReference>
<evidence type="ECO:0000313" key="2">
    <source>
        <dbReference type="Proteomes" id="UP000255382"/>
    </source>
</evidence>
<dbReference type="PANTHER" id="PTHR43881">
    <property type="entry name" value="GAMMA-GLUTAMYLTRANSPEPTIDASE (AFU_ORTHOLOGUE AFUA_4G13580)"/>
    <property type="match status" value="1"/>
</dbReference>
<dbReference type="SUPFAM" id="SSF56235">
    <property type="entry name" value="N-terminal nucleophile aminohydrolases (Ntn hydrolases)"/>
    <property type="match status" value="1"/>
</dbReference>
<dbReference type="AlphaFoldDB" id="A0A378B4B1"/>
<dbReference type="Pfam" id="PF13318">
    <property type="entry name" value="AtzG-like"/>
    <property type="match status" value="1"/>
</dbReference>
<proteinExistence type="predicted"/>
<dbReference type="Gene3D" id="3.60.20.40">
    <property type="match status" value="1"/>
</dbReference>
<keyword evidence="2" id="KW-1185">Reference proteome</keyword>
<sequence>MHSSNVSTHGMAVAPHHLASQSALAILREGGSAIEAMVAAAAAIAVVYPHMNGLGGDGFWLIVPPEGDPIAIDASGAAGSLATLEAYAGQRHIPHRGPQAALTVAGTVSGWDEALRISRDLTGRALPVARLLADAIGYAEDGIPVTASQAHATASKLEELRHQPGFSETWLVAGEAPRPGSRFRQPALAGTLRMLASDGLDSFYRGPLAERLAQGMAALGMPITLGDLQAHRARRPGPLTLQHQQGTLWNLAPPTQGLVSLAILGITDRLNMADADDAQTVHRIVEATKRAFALRDAHITDPRHLDVDVQALLTPEALQPLADSIDDASASPWGRGKGPGDTVWMGVVDDSGLAVSFIQSIYHEFGSGVVLPDTGIVWQNRGAAFSLDPQHLLALAPGKQPFHTLNPAAARLNDGRVMVYGSMGGDGQPQTQAALFTRYILQGVPLQESISRPRWLLGRTWGQSSDSLKLEGRFPPACIARLRELGHDVEVLADFSEAMGHAGAIVRHPQRPCLKGRPIHAATAPPPGIKEQTMTTQPDWSEYLTQMTHLLDMELDAPRRKELERQFARIAAMAQPLMDYPLGPREEIAGVYKA</sequence>
<accession>A0A378B4B1</accession>